<organism evidence="2 3">
    <name type="scientific">Lactarius akahatsu</name>
    <dbReference type="NCBI Taxonomy" id="416441"/>
    <lineage>
        <taxon>Eukaryota</taxon>
        <taxon>Fungi</taxon>
        <taxon>Dikarya</taxon>
        <taxon>Basidiomycota</taxon>
        <taxon>Agaricomycotina</taxon>
        <taxon>Agaricomycetes</taxon>
        <taxon>Russulales</taxon>
        <taxon>Russulaceae</taxon>
        <taxon>Lactarius</taxon>
    </lineage>
</organism>
<keyword evidence="1" id="KW-0812">Transmembrane</keyword>
<sequence length="150" mass="16912">MRVWYNCDWIAGTHIVHPCVGCCLRCLPKLGLSSPQLHITFASCITICVLFFSIFHFPVRCVLQIERHPALLLSHAHIHCVHPENEKSIELCAELEEDVALLQVVEKLLSRPTLRVGRLVTWITSGQVDYMASWVYSELGGDEAVSGCQR</sequence>
<dbReference type="Proteomes" id="UP001201163">
    <property type="component" value="Unassembled WGS sequence"/>
</dbReference>
<dbReference type="AlphaFoldDB" id="A0AAD4QHI1"/>
<evidence type="ECO:0000256" key="1">
    <source>
        <dbReference type="SAM" id="Phobius"/>
    </source>
</evidence>
<evidence type="ECO:0000313" key="2">
    <source>
        <dbReference type="EMBL" id="KAH9000077.1"/>
    </source>
</evidence>
<keyword evidence="1" id="KW-1133">Transmembrane helix</keyword>
<comment type="caution">
    <text evidence="2">The sequence shown here is derived from an EMBL/GenBank/DDBJ whole genome shotgun (WGS) entry which is preliminary data.</text>
</comment>
<gene>
    <name evidence="2" type="ORF">EDB92DRAFT_1829138</name>
</gene>
<dbReference type="EMBL" id="JAKELL010000002">
    <property type="protein sequence ID" value="KAH9000077.1"/>
    <property type="molecule type" value="Genomic_DNA"/>
</dbReference>
<reference evidence="2" key="1">
    <citation type="submission" date="2022-01" db="EMBL/GenBank/DDBJ databases">
        <title>Comparative genomics reveals a dynamic genome evolution in the ectomycorrhizal milk-cap (Lactarius) mushrooms.</title>
        <authorList>
            <consortium name="DOE Joint Genome Institute"/>
            <person name="Lebreton A."/>
            <person name="Tang N."/>
            <person name="Kuo A."/>
            <person name="LaButti K."/>
            <person name="Drula E."/>
            <person name="Barry K."/>
            <person name="Clum A."/>
            <person name="Lipzen A."/>
            <person name="Mousain D."/>
            <person name="Ng V."/>
            <person name="Wang R."/>
            <person name="Wang X."/>
            <person name="Dai Y."/>
            <person name="Henrissat B."/>
            <person name="Grigoriev I.V."/>
            <person name="Guerin-Laguette A."/>
            <person name="Yu F."/>
            <person name="Martin F.M."/>
        </authorList>
    </citation>
    <scope>NUCLEOTIDE SEQUENCE</scope>
    <source>
        <strain evidence="2">QP</strain>
    </source>
</reference>
<proteinExistence type="predicted"/>
<name>A0AAD4QHI1_9AGAM</name>
<keyword evidence="3" id="KW-1185">Reference proteome</keyword>
<feature type="transmembrane region" description="Helical" evidence="1">
    <location>
        <begin position="37"/>
        <end position="57"/>
    </location>
</feature>
<protein>
    <submittedName>
        <fullName evidence="2">Uncharacterized protein</fullName>
    </submittedName>
</protein>
<evidence type="ECO:0000313" key="3">
    <source>
        <dbReference type="Proteomes" id="UP001201163"/>
    </source>
</evidence>
<accession>A0AAD4QHI1</accession>
<keyword evidence="1" id="KW-0472">Membrane</keyword>